<keyword evidence="1" id="KW-0812">Transmembrane</keyword>
<keyword evidence="1" id="KW-1133">Transmembrane helix</keyword>
<proteinExistence type="predicted"/>
<dbReference type="Pfam" id="PF09490">
    <property type="entry name" value="CbtA"/>
    <property type="match status" value="1"/>
</dbReference>
<feature type="transmembrane region" description="Helical" evidence="1">
    <location>
        <begin position="175"/>
        <end position="196"/>
    </location>
</feature>
<accession>A0A4U6QBN6</accession>
<keyword evidence="1" id="KW-0472">Membrane</keyword>
<dbReference type="AlphaFoldDB" id="A0A4U6QBN6"/>
<evidence type="ECO:0000313" key="3">
    <source>
        <dbReference type="Proteomes" id="UP000306985"/>
    </source>
</evidence>
<dbReference type="RefSeq" id="WP_137451000.1">
    <property type="nucleotide sequence ID" value="NZ_SZZH01000005.1"/>
</dbReference>
<evidence type="ECO:0000313" key="2">
    <source>
        <dbReference type="EMBL" id="TKV57296.1"/>
    </source>
</evidence>
<feature type="transmembrane region" description="Helical" evidence="1">
    <location>
        <begin position="143"/>
        <end position="163"/>
    </location>
</feature>
<feature type="transmembrane region" description="Helical" evidence="1">
    <location>
        <begin position="216"/>
        <end position="237"/>
    </location>
</feature>
<evidence type="ECO:0008006" key="4">
    <source>
        <dbReference type="Google" id="ProtNLM"/>
    </source>
</evidence>
<dbReference type="InterPro" id="IPR012666">
    <property type="entry name" value="CbtA_put"/>
</dbReference>
<protein>
    <recommendedName>
        <fullName evidence="4">CbtA family protein</fullName>
    </recommendedName>
</protein>
<dbReference type="Proteomes" id="UP000306985">
    <property type="component" value="Unassembled WGS sequence"/>
</dbReference>
<evidence type="ECO:0000256" key="1">
    <source>
        <dbReference type="SAM" id="Phobius"/>
    </source>
</evidence>
<comment type="caution">
    <text evidence="2">The sequence shown here is derived from an EMBL/GenBank/DDBJ whole genome shotgun (WGS) entry which is preliminary data.</text>
</comment>
<feature type="transmembrane region" description="Helical" evidence="1">
    <location>
        <begin position="104"/>
        <end position="123"/>
    </location>
</feature>
<organism evidence="2 3">
    <name type="scientific">Nakamurella flava</name>
    <dbReference type="NCBI Taxonomy" id="2576308"/>
    <lineage>
        <taxon>Bacteria</taxon>
        <taxon>Bacillati</taxon>
        <taxon>Actinomycetota</taxon>
        <taxon>Actinomycetes</taxon>
        <taxon>Nakamurellales</taxon>
        <taxon>Nakamurellaceae</taxon>
        <taxon>Nakamurella</taxon>
    </lineage>
</organism>
<gene>
    <name evidence="2" type="ORF">FDO65_17350</name>
</gene>
<keyword evidence="3" id="KW-1185">Reference proteome</keyword>
<dbReference type="EMBL" id="SZZH01000005">
    <property type="protein sequence ID" value="TKV57296.1"/>
    <property type="molecule type" value="Genomic_DNA"/>
</dbReference>
<sequence length="257" mass="25731">MSLTQVPPFGQLLGRFALAGVIAGAAAAAFQLLVTERTIAPALALEELRSETGHDHSHEDMFSRTTQEIGGVLGVVIAGVVFAVVVGSVFALVRHRLPGGTDGARTAVLAAVGFGVFALLPALKIPANPPAVGDPVTVGIRTAIYGAVLVCGIVIALAVAALVGALRARGSAGGAVAAAALGLVVVLVTVVMVALPDSPDTISADVPAAVVWNFRLASLGQLAVLWAVLGVAAGWLVDRLTIPSTPSPADVTRGVPA</sequence>
<name>A0A4U6QBN6_9ACTN</name>
<reference evidence="2 3" key="1">
    <citation type="submission" date="2019-05" db="EMBL/GenBank/DDBJ databases">
        <title>Nakamurella sp. N5BH11, whole genome shotgun sequence.</title>
        <authorList>
            <person name="Tuo L."/>
        </authorList>
    </citation>
    <scope>NUCLEOTIDE SEQUENCE [LARGE SCALE GENOMIC DNA]</scope>
    <source>
        <strain evidence="2 3">N5BH11</strain>
    </source>
</reference>
<feature type="transmembrane region" description="Helical" evidence="1">
    <location>
        <begin position="12"/>
        <end position="34"/>
    </location>
</feature>
<dbReference type="OrthoDB" id="6851830at2"/>
<feature type="transmembrane region" description="Helical" evidence="1">
    <location>
        <begin position="69"/>
        <end position="92"/>
    </location>
</feature>